<dbReference type="STRING" id="2282107.A0A286UQL5"/>
<reference evidence="3 4" key="1">
    <citation type="journal article" date="2017" name="Mol. Ecol.">
        <title>Comparative and population genomic landscape of Phellinus noxius: A hypervariable fungus causing root rot in trees.</title>
        <authorList>
            <person name="Chung C.L."/>
            <person name="Lee T.J."/>
            <person name="Akiba M."/>
            <person name="Lee H.H."/>
            <person name="Kuo T.H."/>
            <person name="Liu D."/>
            <person name="Ke H.M."/>
            <person name="Yokoi T."/>
            <person name="Roa M.B."/>
            <person name="Lu M.J."/>
            <person name="Chang Y.Y."/>
            <person name="Ann P.J."/>
            <person name="Tsai J.N."/>
            <person name="Chen C.Y."/>
            <person name="Tzean S.S."/>
            <person name="Ota Y."/>
            <person name="Hattori T."/>
            <person name="Sahashi N."/>
            <person name="Liou R.F."/>
            <person name="Kikuchi T."/>
            <person name="Tsai I.J."/>
        </authorList>
    </citation>
    <scope>NUCLEOTIDE SEQUENCE [LARGE SCALE GENOMIC DNA]</scope>
    <source>
        <strain evidence="3 4">FFPRI411160</strain>
    </source>
</reference>
<proteinExistence type="predicted"/>
<evidence type="ECO:0000313" key="3">
    <source>
        <dbReference type="EMBL" id="PAV21829.1"/>
    </source>
</evidence>
<dbReference type="PROSITE" id="PS50275">
    <property type="entry name" value="SAC"/>
    <property type="match status" value="1"/>
</dbReference>
<dbReference type="GO" id="GO:0005783">
    <property type="term" value="C:endoplasmic reticulum"/>
    <property type="evidence" value="ECO:0007669"/>
    <property type="project" value="TreeGrafter"/>
</dbReference>
<dbReference type="AlphaFoldDB" id="A0A286UQL5"/>
<accession>A0A286UQL5</accession>
<evidence type="ECO:0000256" key="1">
    <source>
        <dbReference type="SAM" id="Phobius"/>
    </source>
</evidence>
<feature type="transmembrane region" description="Helical" evidence="1">
    <location>
        <begin position="535"/>
        <end position="557"/>
    </location>
</feature>
<comment type="caution">
    <text evidence="3">The sequence shown here is derived from an EMBL/GenBank/DDBJ whole genome shotgun (WGS) entry which is preliminary data.</text>
</comment>
<dbReference type="PANTHER" id="PTHR45662:SF2">
    <property type="entry name" value="PHOSPHATIDYLINOSITOL-3-PHOSPHATASE SAC1"/>
    <property type="match status" value="1"/>
</dbReference>
<feature type="transmembrane region" description="Helical" evidence="1">
    <location>
        <begin position="569"/>
        <end position="593"/>
    </location>
</feature>
<dbReference type="GO" id="GO:0046856">
    <property type="term" value="P:phosphatidylinositol dephosphorylation"/>
    <property type="evidence" value="ECO:0007669"/>
    <property type="project" value="TreeGrafter"/>
</dbReference>
<keyword evidence="1" id="KW-0812">Transmembrane</keyword>
<keyword evidence="1" id="KW-0472">Membrane</keyword>
<protein>
    <submittedName>
        <fullName evidence="3">Inositol phosphatidylinositol phosphatase</fullName>
    </submittedName>
</protein>
<keyword evidence="4" id="KW-1185">Reference proteome</keyword>
<name>A0A286UQL5_9AGAM</name>
<sequence>MAPNSVYNHFSLYVSRPAYTFVPTEGDRCLVLHRESGEIQVGTKHQINISNVTLKKEVFGIIGIISLAITDYVVVISSRELVGSLLGHDIYRATKFDVLPMNPDVEPEVIPFEYHMLGLLRNHLANGLFWFSYTWDLTRRLQAQWSENSDGKLLWELADDRFFWNKFLQSRLIDIAVADPEKKIGPFVLPILYGTFDIRQTTIKDRKVQLCLISRRSRYRAGTRYFRRGVDPLGHVANFNETEQILVVDRNELQGGVSNIRLSFVQVRGSVPLFWAEINNLRYKPELQVMELPDSENAMRKHLQELVKIYGDQDIVNLVNHKGHEQPLKEAFEAHFQKLNPPRVRYEYFDFHTECSRMRWDRISLLLDSIEEDLIRNGYFYEDVERPDMVRLQSGTIRTNCMDNLDRTNVAQSAIAKWMLNRQLRDINLLQEHESVDSYPDFMHQFRNMWADHADNISKAYSGTGALKTDFTRTGQRSYMGYVEDGANSVMRYLKNNFFDGPRQDGFDLFTGNWSPRTDETAPTAVLLGVDTRPLFIRTMPSLAYLSLFMICAGLTLPRSSDYSLKYWFILWCTLFIIALLFIGVHGIAYVSWPRLVPLTDLINYSGPGYIGKRRGRGLGFGPGKVISDSLMGTKGGVAAAIRKRVLAPSQEIELGTLEKKRVD</sequence>
<feature type="domain" description="SAC" evidence="2">
    <location>
        <begin position="120"/>
        <end position="463"/>
    </location>
</feature>
<dbReference type="InParanoid" id="A0A286UQL5"/>
<evidence type="ECO:0000259" key="2">
    <source>
        <dbReference type="PROSITE" id="PS50275"/>
    </source>
</evidence>
<dbReference type="Pfam" id="PF02383">
    <property type="entry name" value="Syja_N"/>
    <property type="match status" value="1"/>
</dbReference>
<dbReference type="GO" id="GO:0043812">
    <property type="term" value="F:phosphatidylinositol-4-phosphate phosphatase activity"/>
    <property type="evidence" value="ECO:0007669"/>
    <property type="project" value="TreeGrafter"/>
</dbReference>
<dbReference type="InterPro" id="IPR002013">
    <property type="entry name" value="SAC_dom"/>
</dbReference>
<evidence type="ECO:0000313" key="4">
    <source>
        <dbReference type="Proteomes" id="UP000217199"/>
    </source>
</evidence>
<keyword evidence="1" id="KW-1133">Transmembrane helix</keyword>
<gene>
    <name evidence="3" type="ORF">PNOK_0178600</name>
</gene>
<organism evidence="3 4">
    <name type="scientific">Pyrrhoderma noxium</name>
    <dbReference type="NCBI Taxonomy" id="2282107"/>
    <lineage>
        <taxon>Eukaryota</taxon>
        <taxon>Fungi</taxon>
        <taxon>Dikarya</taxon>
        <taxon>Basidiomycota</taxon>
        <taxon>Agaricomycotina</taxon>
        <taxon>Agaricomycetes</taxon>
        <taxon>Hymenochaetales</taxon>
        <taxon>Hymenochaetaceae</taxon>
        <taxon>Pyrrhoderma</taxon>
    </lineage>
</organism>
<dbReference type="OrthoDB" id="405996at2759"/>
<dbReference type="FunCoup" id="A0A286UQL5">
    <property type="interactions" value="962"/>
</dbReference>
<dbReference type="EMBL" id="NBII01000002">
    <property type="protein sequence ID" value="PAV21829.1"/>
    <property type="molecule type" value="Genomic_DNA"/>
</dbReference>
<dbReference type="Proteomes" id="UP000217199">
    <property type="component" value="Unassembled WGS sequence"/>
</dbReference>
<dbReference type="PANTHER" id="PTHR45662">
    <property type="entry name" value="PHOSPHATIDYLINOSITIDE PHOSPHATASE SAC1"/>
    <property type="match status" value="1"/>
</dbReference>